<dbReference type="SUPFAM" id="SSF55136">
    <property type="entry name" value="Probable bacterial effector-binding domain"/>
    <property type="match status" value="1"/>
</dbReference>
<dbReference type="PROSITE" id="PS00552">
    <property type="entry name" value="HTH_MERR_1"/>
    <property type="match status" value="1"/>
</dbReference>
<dbReference type="InterPro" id="IPR010499">
    <property type="entry name" value="AraC_E-bd"/>
</dbReference>
<dbReference type="RefSeq" id="WP_098467990.1">
    <property type="nucleotide sequence ID" value="NZ_PDJD01000001.1"/>
</dbReference>
<dbReference type="InterPro" id="IPR000551">
    <property type="entry name" value="MerR-type_HTH_dom"/>
</dbReference>
<gene>
    <name evidence="3" type="ORF">ATL40_0292</name>
</gene>
<dbReference type="InterPro" id="IPR009061">
    <property type="entry name" value="DNA-bd_dom_put_sf"/>
</dbReference>
<dbReference type="AlphaFoldDB" id="A0A2A9CYT9"/>
<feature type="domain" description="HTH merR-type" evidence="2">
    <location>
        <begin position="1"/>
        <end position="71"/>
    </location>
</feature>
<dbReference type="EMBL" id="PDJD01000001">
    <property type="protein sequence ID" value="PFG18749.1"/>
    <property type="molecule type" value="Genomic_DNA"/>
</dbReference>
<proteinExistence type="predicted"/>
<evidence type="ECO:0000259" key="2">
    <source>
        <dbReference type="PROSITE" id="PS50937"/>
    </source>
</evidence>
<dbReference type="Proteomes" id="UP000224915">
    <property type="component" value="Unassembled WGS sequence"/>
</dbReference>
<dbReference type="SUPFAM" id="SSF46955">
    <property type="entry name" value="Putative DNA-binding domain"/>
    <property type="match status" value="1"/>
</dbReference>
<dbReference type="Pfam" id="PF13411">
    <property type="entry name" value="MerR_1"/>
    <property type="match status" value="1"/>
</dbReference>
<dbReference type="GO" id="GO:0003700">
    <property type="term" value="F:DNA-binding transcription factor activity"/>
    <property type="evidence" value="ECO:0007669"/>
    <property type="project" value="InterPro"/>
</dbReference>
<dbReference type="SMART" id="SM00422">
    <property type="entry name" value="HTH_MERR"/>
    <property type="match status" value="1"/>
</dbReference>
<reference evidence="3 4" key="1">
    <citation type="submission" date="2017-10" db="EMBL/GenBank/DDBJ databases">
        <title>Sequencing the genomes of 1000 actinobacteria strains.</title>
        <authorList>
            <person name="Klenk H.-P."/>
        </authorList>
    </citation>
    <scope>NUCLEOTIDE SEQUENCE [LARGE SCALE GENOMIC DNA]</scope>
    <source>
        <strain evidence="3 4">DSM 21801</strain>
    </source>
</reference>
<dbReference type="OrthoDB" id="7849865at2"/>
<dbReference type="PANTHER" id="PTHR30204">
    <property type="entry name" value="REDOX-CYCLING DRUG-SENSING TRANSCRIPTIONAL ACTIVATOR SOXR"/>
    <property type="match status" value="1"/>
</dbReference>
<sequence>MLSIGDFARLVGVSVRMLRHYDSLGILTPARVDEWTGYRYYAASQVTRANRLVALRELGFGLEEVGTLLDAPSGTVRALLIRRRQELRAQVDADTRRLSHVEARLRLIEKGTTMTEYTEASLPALTLTGRQLTTAAMSAVEQEIGPLFDRVNGAIREAGVTLTGPGVATYDASSEAGMVVTVGEQVGSAEVPGLERIEVPGVERALITRLEGADLTGIQSAWQSLVQEAERRGLTLAGPGREVYVETPFDGPEATGWVVDLQQPVA</sequence>
<dbReference type="SMART" id="SM00871">
    <property type="entry name" value="AraC_E_bind"/>
    <property type="match status" value="1"/>
</dbReference>
<evidence type="ECO:0000313" key="3">
    <source>
        <dbReference type="EMBL" id="PFG18749.1"/>
    </source>
</evidence>
<organism evidence="3 4">
    <name type="scientific">Serinibacter salmoneus</name>
    <dbReference type="NCBI Taxonomy" id="556530"/>
    <lineage>
        <taxon>Bacteria</taxon>
        <taxon>Bacillati</taxon>
        <taxon>Actinomycetota</taxon>
        <taxon>Actinomycetes</taxon>
        <taxon>Micrococcales</taxon>
        <taxon>Beutenbergiaceae</taxon>
        <taxon>Serinibacter</taxon>
    </lineage>
</organism>
<dbReference type="CDD" id="cd01107">
    <property type="entry name" value="HTH_BmrR"/>
    <property type="match status" value="1"/>
</dbReference>
<protein>
    <submittedName>
        <fullName evidence="3">DNA-binding transcriptional MerR regulator</fullName>
    </submittedName>
</protein>
<dbReference type="PROSITE" id="PS50937">
    <property type="entry name" value="HTH_MERR_2"/>
    <property type="match status" value="1"/>
</dbReference>
<name>A0A2A9CYT9_9MICO</name>
<dbReference type="GO" id="GO:0003677">
    <property type="term" value="F:DNA binding"/>
    <property type="evidence" value="ECO:0007669"/>
    <property type="project" value="UniProtKB-KW"/>
</dbReference>
<evidence type="ECO:0000256" key="1">
    <source>
        <dbReference type="ARBA" id="ARBA00023125"/>
    </source>
</evidence>
<comment type="caution">
    <text evidence="3">The sequence shown here is derived from an EMBL/GenBank/DDBJ whole genome shotgun (WGS) entry which is preliminary data.</text>
</comment>
<dbReference type="InterPro" id="IPR011256">
    <property type="entry name" value="Reg_factor_effector_dom_sf"/>
</dbReference>
<dbReference type="Gene3D" id="1.10.1660.10">
    <property type="match status" value="1"/>
</dbReference>
<keyword evidence="4" id="KW-1185">Reference proteome</keyword>
<keyword evidence="1 3" id="KW-0238">DNA-binding</keyword>
<dbReference type="Gene3D" id="3.20.80.10">
    <property type="entry name" value="Regulatory factor, effector binding domain"/>
    <property type="match status" value="1"/>
</dbReference>
<dbReference type="PANTHER" id="PTHR30204:SF97">
    <property type="entry name" value="MERR FAMILY REGULATORY PROTEIN"/>
    <property type="match status" value="1"/>
</dbReference>
<dbReference type="InterPro" id="IPR047057">
    <property type="entry name" value="MerR_fam"/>
</dbReference>
<evidence type="ECO:0000313" key="4">
    <source>
        <dbReference type="Proteomes" id="UP000224915"/>
    </source>
</evidence>
<accession>A0A2A9CYT9</accession>